<organism evidence="1 2">
    <name type="scientific">Acer yangbiense</name>
    <dbReference type="NCBI Taxonomy" id="1000413"/>
    <lineage>
        <taxon>Eukaryota</taxon>
        <taxon>Viridiplantae</taxon>
        <taxon>Streptophyta</taxon>
        <taxon>Embryophyta</taxon>
        <taxon>Tracheophyta</taxon>
        <taxon>Spermatophyta</taxon>
        <taxon>Magnoliopsida</taxon>
        <taxon>eudicotyledons</taxon>
        <taxon>Gunneridae</taxon>
        <taxon>Pentapetalae</taxon>
        <taxon>rosids</taxon>
        <taxon>malvids</taxon>
        <taxon>Sapindales</taxon>
        <taxon>Sapindaceae</taxon>
        <taxon>Hippocastanoideae</taxon>
        <taxon>Acereae</taxon>
        <taxon>Acer</taxon>
    </lineage>
</organism>
<dbReference type="AlphaFoldDB" id="A0A5C7HUU8"/>
<dbReference type="Proteomes" id="UP000323000">
    <property type="component" value="Chromosome 6"/>
</dbReference>
<gene>
    <name evidence="1" type="ORF">EZV62_014515</name>
</gene>
<proteinExistence type="predicted"/>
<dbReference type="EMBL" id="VAHF01000006">
    <property type="protein sequence ID" value="TXG59942.1"/>
    <property type="molecule type" value="Genomic_DNA"/>
</dbReference>
<protein>
    <submittedName>
        <fullName evidence="1">Uncharacterized protein</fullName>
    </submittedName>
</protein>
<comment type="caution">
    <text evidence="1">The sequence shown here is derived from an EMBL/GenBank/DDBJ whole genome shotgun (WGS) entry which is preliminary data.</text>
</comment>
<evidence type="ECO:0000313" key="1">
    <source>
        <dbReference type="EMBL" id="TXG59942.1"/>
    </source>
</evidence>
<keyword evidence="2" id="KW-1185">Reference proteome</keyword>
<sequence length="74" mass="8673">MKCIDRFLGLSSVYNSSSCGDLGYKPTSNHIVDDQKLGCFHKRVNRDMVKRCYNLVKRNVENQHLLFQKFLEAY</sequence>
<evidence type="ECO:0000313" key="2">
    <source>
        <dbReference type="Proteomes" id="UP000323000"/>
    </source>
</evidence>
<reference evidence="2" key="1">
    <citation type="journal article" date="2019" name="Gigascience">
        <title>De novo genome assembly of the endangered Acer yangbiense, a plant species with extremely small populations endemic to Yunnan Province, China.</title>
        <authorList>
            <person name="Yang J."/>
            <person name="Wariss H.M."/>
            <person name="Tao L."/>
            <person name="Zhang R."/>
            <person name="Yun Q."/>
            <person name="Hollingsworth P."/>
            <person name="Dao Z."/>
            <person name="Luo G."/>
            <person name="Guo H."/>
            <person name="Ma Y."/>
            <person name="Sun W."/>
        </authorList>
    </citation>
    <scope>NUCLEOTIDE SEQUENCE [LARGE SCALE GENOMIC DNA]</scope>
    <source>
        <strain evidence="2">cv. Malutang</strain>
    </source>
</reference>
<accession>A0A5C7HUU8</accession>
<name>A0A5C7HUU8_9ROSI</name>